<evidence type="ECO:0000256" key="7">
    <source>
        <dbReference type="ARBA" id="ARBA00023242"/>
    </source>
</evidence>
<keyword evidence="6 9" id="KW-0804">Transcription</keyword>
<dbReference type="InterPro" id="IPR048386">
    <property type="entry name" value="Med15_C"/>
</dbReference>
<evidence type="ECO:0000256" key="10">
    <source>
        <dbReference type="SAM" id="MobiDB-lite"/>
    </source>
</evidence>
<comment type="subcellular location">
    <subcellularLocation>
        <location evidence="1 9">Nucleus</location>
    </subcellularLocation>
</comment>
<comment type="function">
    <text evidence="9">Component of the Mediator complex, a coactivator involved in the regulated transcription of nearly all RNA polymerase II-dependent genes. Mediator functions as a bridge to convey information from gene-specific regulatory proteins to the basal RNA polymerase II transcription machinery. Mediator is recruited to promoters by direct interactions with regulatory proteins and serves as a scaffold for the assembly of a functional preinitiation complex with RNA polymerase II and the general transcription factors.</text>
</comment>
<comment type="similarity">
    <text evidence="2 9">Belongs to the Mediator complex subunit 15 family.</text>
</comment>
<keyword evidence="5 9" id="KW-0010">Activator</keyword>
<feature type="region of interest" description="Disordered" evidence="10">
    <location>
        <begin position="211"/>
        <end position="326"/>
    </location>
</feature>
<feature type="compositionally biased region" description="Pro residues" evidence="10">
    <location>
        <begin position="408"/>
        <end position="419"/>
    </location>
</feature>
<dbReference type="Pfam" id="PF21539">
    <property type="entry name" value="Med15_C"/>
    <property type="match status" value="1"/>
</dbReference>
<name>A0ABN8LPU1_9CNID</name>
<feature type="compositionally biased region" description="Low complexity" evidence="10">
    <location>
        <begin position="212"/>
        <end position="221"/>
    </location>
</feature>
<dbReference type="Gene3D" id="1.10.246.20">
    <property type="entry name" value="Coactivator CBP, KIX domain"/>
    <property type="match status" value="1"/>
</dbReference>
<keyword evidence="4 9" id="KW-0805">Transcription regulation</keyword>
<protein>
    <recommendedName>
        <fullName evidence="3 9">Mediator of RNA polymerase II transcription subunit 15</fullName>
    </recommendedName>
    <alternativeName>
        <fullName evidence="8 9">Mediator complex subunit 15</fullName>
    </alternativeName>
</protein>
<organism evidence="14 15">
    <name type="scientific">Porites evermanni</name>
    <dbReference type="NCBI Taxonomy" id="104178"/>
    <lineage>
        <taxon>Eukaryota</taxon>
        <taxon>Metazoa</taxon>
        <taxon>Cnidaria</taxon>
        <taxon>Anthozoa</taxon>
        <taxon>Hexacorallia</taxon>
        <taxon>Scleractinia</taxon>
        <taxon>Fungiina</taxon>
        <taxon>Poritidae</taxon>
        <taxon>Porites</taxon>
    </lineage>
</organism>
<evidence type="ECO:0000313" key="14">
    <source>
        <dbReference type="EMBL" id="CAH3019233.1"/>
    </source>
</evidence>
<dbReference type="Pfam" id="PF21538">
    <property type="entry name" value="Med15_M"/>
    <property type="match status" value="1"/>
</dbReference>
<comment type="caution">
    <text evidence="14">The sequence shown here is derived from an EMBL/GenBank/DDBJ whole genome shotgun (WGS) entry which is preliminary data.</text>
</comment>
<reference evidence="14 15" key="1">
    <citation type="submission" date="2022-05" db="EMBL/GenBank/DDBJ databases">
        <authorList>
            <consortium name="Genoscope - CEA"/>
            <person name="William W."/>
        </authorList>
    </citation>
    <scope>NUCLEOTIDE SEQUENCE [LARGE SCALE GENOMIC DNA]</scope>
</reference>
<dbReference type="InterPro" id="IPR048385">
    <property type="entry name" value="Med15_central"/>
</dbReference>
<keyword evidence="7 9" id="KW-0539">Nucleus</keyword>
<evidence type="ECO:0000256" key="5">
    <source>
        <dbReference type="ARBA" id="ARBA00023159"/>
    </source>
</evidence>
<keyword evidence="15" id="KW-1185">Reference proteome</keyword>
<evidence type="ECO:0000256" key="3">
    <source>
        <dbReference type="ARBA" id="ARBA00019613"/>
    </source>
</evidence>
<comment type="subunit">
    <text evidence="9">Component of the Mediator complex.</text>
</comment>
<feature type="compositionally biased region" description="Low complexity" evidence="10">
    <location>
        <begin position="234"/>
        <end position="265"/>
    </location>
</feature>
<evidence type="ECO:0000259" key="11">
    <source>
        <dbReference type="Pfam" id="PF09606"/>
    </source>
</evidence>
<evidence type="ECO:0000313" key="15">
    <source>
        <dbReference type="Proteomes" id="UP001159427"/>
    </source>
</evidence>
<dbReference type="EMBL" id="CALNXI010000110">
    <property type="protein sequence ID" value="CAH3019233.1"/>
    <property type="molecule type" value="Genomic_DNA"/>
</dbReference>
<proteinExistence type="inferred from homology"/>
<feature type="domain" description="Mediator of RNA polymerase II transcription subunit 15 N-terminal" evidence="11">
    <location>
        <begin position="6"/>
        <end position="71"/>
    </location>
</feature>
<feature type="compositionally biased region" description="Pro residues" evidence="10">
    <location>
        <begin position="266"/>
        <end position="275"/>
    </location>
</feature>
<feature type="domain" description="ARC105/Med15 mediator subunit C-terminal" evidence="13">
    <location>
        <begin position="509"/>
        <end position="614"/>
    </location>
</feature>
<feature type="domain" description="ARC105/Med15 mediator subunit central" evidence="12">
    <location>
        <begin position="331"/>
        <end position="479"/>
    </location>
</feature>
<evidence type="ECO:0000256" key="4">
    <source>
        <dbReference type="ARBA" id="ARBA00023015"/>
    </source>
</evidence>
<dbReference type="InterPro" id="IPR019087">
    <property type="entry name" value="Med15_N"/>
</dbReference>
<sequence>MASNTADDWRSMAFRQKVLSQIEEAVKKSGNPNVMMKNPSEMENQVYLKAKTKVDYLSYVARLLVYIRDIRGPTALGQQQPQGVNMTPQPGMRAQFPTAAITKQQGVGAMGGTQNTPQQLPMQHLQQAVKLPASLSQAQGQGQVFDRSGLTQQQLLSQHLLQQQMQTQTLLGQQQAARGFGSQGQMAHHQLSQSQTHVNVSAEQVVSPMPVQQQTVHQAQQPKHGVQRMPHIPSPTAATMSSTSTMRAPTPSSAQHTAHTSQPTFAPSPAPPFVPSPAMQHPSPSPQHGVAASPAAPASVPTPSTTNVQSPASILNPGSVGPVASPLNPAEEQAYLEKLQELQPYVQPLARMMNKLNRENRDKEHSSRELYKLKHLHDILTNQSKRLSLQALENSGNVLKKLITLKPPSVPTPPAPPTPSGGDVSNVTTKPGPTASTTTTASTVVLTQAICKPLYDAVSRHAKSPMLSHTLQRTFSPLLQAMEGPPITPLPPPAKRIKLADSNERKCNVPHVLQGELARLCSRFQVKPGINTGVVQSNTLLQCSINDLNLPAVPPIEISVPSNYPYSSPECKTSNYNANPFLQKVQRQLSSRLQRMPEMYSVTSVLDAWESSIRLACKAEVAVN</sequence>
<feature type="compositionally biased region" description="Low complexity" evidence="10">
    <location>
        <begin position="290"/>
        <end position="306"/>
    </location>
</feature>
<dbReference type="Pfam" id="PF09606">
    <property type="entry name" value="Med15_N"/>
    <property type="match status" value="1"/>
</dbReference>
<dbReference type="InterPro" id="IPR036529">
    <property type="entry name" value="KIX_dom_sf"/>
</dbReference>
<evidence type="ECO:0000256" key="2">
    <source>
        <dbReference type="ARBA" id="ARBA00009807"/>
    </source>
</evidence>
<evidence type="ECO:0000259" key="13">
    <source>
        <dbReference type="Pfam" id="PF21539"/>
    </source>
</evidence>
<dbReference type="PANTHER" id="PTHR31804">
    <property type="entry name" value="MEDIATOR OF RNA POLYMERASE II TRANSCRIPTION SUBUNIT 15"/>
    <property type="match status" value="1"/>
</dbReference>
<gene>
    <name evidence="9" type="primary">MED15</name>
    <name evidence="14" type="ORF">PEVE_00001867</name>
</gene>
<evidence type="ECO:0000256" key="1">
    <source>
        <dbReference type="ARBA" id="ARBA00004123"/>
    </source>
</evidence>
<evidence type="ECO:0000256" key="8">
    <source>
        <dbReference type="ARBA" id="ARBA00032016"/>
    </source>
</evidence>
<evidence type="ECO:0000256" key="9">
    <source>
        <dbReference type="RuleBase" id="RU364148"/>
    </source>
</evidence>
<evidence type="ECO:0000259" key="12">
    <source>
        <dbReference type="Pfam" id="PF21538"/>
    </source>
</evidence>
<accession>A0ABN8LPU1</accession>
<dbReference type="Proteomes" id="UP001159427">
    <property type="component" value="Unassembled WGS sequence"/>
</dbReference>
<dbReference type="PANTHER" id="PTHR31804:SF3">
    <property type="entry name" value="MEDIATOR OF RNA POLYMERASE II TRANSCRIPTION SUBUNIT 15"/>
    <property type="match status" value="1"/>
</dbReference>
<feature type="region of interest" description="Disordered" evidence="10">
    <location>
        <begin position="405"/>
        <end position="439"/>
    </location>
</feature>
<feature type="compositionally biased region" description="Low complexity" evidence="10">
    <location>
        <begin position="428"/>
        <end position="439"/>
    </location>
</feature>
<evidence type="ECO:0000256" key="6">
    <source>
        <dbReference type="ARBA" id="ARBA00023163"/>
    </source>
</evidence>